<evidence type="ECO:0000256" key="2">
    <source>
        <dbReference type="SAM" id="SignalP"/>
    </source>
</evidence>
<reference evidence="4" key="1">
    <citation type="submission" date="2022-06" db="EMBL/GenBank/DDBJ databases">
        <title>Aeoliella straminimaris, a novel planctomycete from sediments.</title>
        <authorList>
            <person name="Vitorino I.R."/>
            <person name="Lage O.M."/>
        </authorList>
    </citation>
    <scope>NUCLEOTIDE SEQUENCE</scope>
    <source>
        <strain evidence="4">ICT_H6.2</strain>
    </source>
</reference>
<evidence type="ECO:0000259" key="3">
    <source>
        <dbReference type="SMART" id="SM00645"/>
    </source>
</evidence>
<dbReference type="CDD" id="cd02619">
    <property type="entry name" value="Peptidase_C1"/>
    <property type="match status" value="1"/>
</dbReference>
<dbReference type="RefSeq" id="WP_252854532.1">
    <property type="nucleotide sequence ID" value="NZ_JAMXLR010000073.1"/>
</dbReference>
<dbReference type="InterPro" id="IPR038765">
    <property type="entry name" value="Papain-like_cys_pep_sf"/>
</dbReference>
<sequence length="456" mass="49059">MNRVCAALVLLMLASTASRSTANDLPSQVDLRPRFESLDLAPRHQGTRNTCSLFAVTACANYAWSAAGQPKSPVFSEEFLVWAANEATGRRGDQAMFYEAVQGLNQLGIPGEASCLYHATGETERPADSTISAAGENSGRWRAHWIKLWSTKSGLTNEQLIAIKQTLAAGRPVACGLRWPRSKMPAELLTVPPTTAVQDGHSIVFVGYQDDDGVAGGGYFVLRNSYGPGWEDSGYGRMAYAYAGTYANDALWIELGPPRSEVPTHRIEAESLALVEQTGCRTQNASMRRYGSGMWSGGHQLQVAAEPEATGVWQFTVPQSGPYRVRLVTTAAPGYGIITAQLDDQLPTQPMDLYAGRTCPGASLELGTHRLEAGEHRLRVTVVGKNELSADFSFGLDALDLLPAPPTASKQEASTTEQPAALVTPNTSGGIRKASPQFGQHGPGLPPEKIRVLRYQ</sequence>
<keyword evidence="2" id="KW-0732">Signal</keyword>
<dbReference type="EMBL" id="JAMXLR010000073">
    <property type="protein sequence ID" value="MCO6046418.1"/>
    <property type="molecule type" value="Genomic_DNA"/>
</dbReference>
<dbReference type="AlphaFoldDB" id="A0A9X2FDY3"/>
<feature type="region of interest" description="Disordered" evidence="1">
    <location>
        <begin position="405"/>
        <end position="449"/>
    </location>
</feature>
<comment type="caution">
    <text evidence="4">The sequence shown here is derived from an EMBL/GenBank/DDBJ whole genome shotgun (WGS) entry which is preliminary data.</text>
</comment>
<feature type="signal peptide" evidence="2">
    <location>
        <begin position="1"/>
        <end position="22"/>
    </location>
</feature>
<feature type="compositionally biased region" description="Polar residues" evidence="1">
    <location>
        <begin position="408"/>
        <end position="429"/>
    </location>
</feature>
<dbReference type="GO" id="GO:0006508">
    <property type="term" value="P:proteolysis"/>
    <property type="evidence" value="ECO:0007669"/>
    <property type="project" value="InterPro"/>
</dbReference>
<dbReference type="SMART" id="SM00645">
    <property type="entry name" value="Pept_C1"/>
    <property type="match status" value="1"/>
</dbReference>
<dbReference type="Gene3D" id="3.90.70.10">
    <property type="entry name" value="Cysteine proteinases"/>
    <property type="match status" value="1"/>
</dbReference>
<feature type="domain" description="Peptidase C1A papain C-terminal" evidence="3">
    <location>
        <begin position="25"/>
        <end position="245"/>
    </location>
</feature>
<organism evidence="4 5">
    <name type="scientific">Aeoliella straminimaris</name>
    <dbReference type="NCBI Taxonomy" id="2954799"/>
    <lineage>
        <taxon>Bacteria</taxon>
        <taxon>Pseudomonadati</taxon>
        <taxon>Planctomycetota</taxon>
        <taxon>Planctomycetia</taxon>
        <taxon>Pirellulales</taxon>
        <taxon>Lacipirellulaceae</taxon>
        <taxon>Aeoliella</taxon>
    </lineage>
</organism>
<protein>
    <recommendedName>
        <fullName evidence="3">Peptidase C1A papain C-terminal domain-containing protein</fullName>
    </recommendedName>
</protein>
<proteinExistence type="predicted"/>
<dbReference type="Proteomes" id="UP001155241">
    <property type="component" value="Unassembled WGS sequence"/>
</dbReference>
<name>A0A9X2FDY3_9BACT</name>
<dbReference type="Pfam" id="PF00112">
    <property type="entry name" value="Peptidase_C1"/>
    <property type="match status" value="1"/>
</dbReference>
<feature type="chain" id="PRO_5040833828" description="Peptidase C1A papain C-terminal domain-containing protein" evidence="2">
    <location>
        <begin position="23"/>
        <end position="456"/>
    </location>
</feature>
<evidence type="ECO:0000313" key="4">
    <source>
        <dbReference type="EMBL" id="MCO6046418.1"/>
    </source>
</evidence>
<evidence type="ECO:0000313" key="5">
    <source>
        <dbReference type="Proteomes" id="UP001155241"/>
    </source>
</evidence>
<dbReference type="GO" id="GO:0008234">
    <property type="term" value="F:cysteine-type peptidase activity"/>
    <property type="evidence" value="ECO:0007669"/>
    <property type="project" value="InterPro"/>
</dbReference>
<dbReference type="InterPro" id="IPR000668">
    <property type="entry name" value="Peptidase_C1A_C"/>
</dbReference>
<accession>A0A9X2FDY3</accession>
<evidence type="ECO:0000256" key="1">
    <source>
        <dbReference type="SAM" id="MobiDB-lite"/>
    </source>
</evidence>
<keyword evidence="5" id="KW-1185">Reference proteome</keyword>
<dbReference type="Gene3D" id="2.60.120.260">
    <property type="entry name" value="Galactose-binding domain-like"/>
    <property type="match status" value="1"/>
</dbReference>
<dbReference type="SUPFAM" id="SSF54001">
    <property type="entry name" value="Cysteine proteinases"/>
    <property type="match status" value="1"/>
</dbReference>
<dbReference type="CDD" id="cd02795">
    <property type="entry name" value="CBM6-CBM35-CBM36_like"/>
    <property type="match status" value="1"/>
</dbReference>
<gene>
    <name evidence="4" type="ORF">NG895_21175</name>
</gene>